<accession>A0ACB9JD09</accession>
<evidence type="ECO:0000313" key="2">
    <source>
        <dbReference type="Proteomes" id="UP001056120"/>
    </source>
</evidence>
<keyword evidence="2" id="KW-1185">Reference proteome</keyword>
<protein>
    <submittedName>
        <fullName evidence="1">Uncharacterized protein</fullName>
    </submittedName>
</protein>
<sequence>MGSPEKDKEGDPTPISATHNEPSDQGVPPAAAAADKEPSPEGRERKRKRVDAEEISLQKQLIEAMERNGRLLSSQLEIQNTNSQLDREQRKDQANSLFAVLNKLADAMVRIADKL</sequence>
<proteinExistence type="predicted"/>
<reference evidence="2" key="1">
    <citation type="journal article" date="2022" name="Mol. Ecol. Resour.">
        <title>The genomes of chicory, endive, great burdock and yacon provide insights into Asteraceae palaeo-polyploidization history and plant inulin production.</title>
        <authorList>
            <person name="Fan W."/>
            <person name="Wang S."/>
            <person name="Wang H."/>
            <person name="Wang A."/>
            <person name="Jiang F."/>
            <person name="Liu H."/>
            <person name="Zhao H."/>
            <person name="Xu D."/>
            <person name="Zhang Y."/>
        </authorList>
    </citation>
    <scope>NUCLEOTIDE SEQUENCE [LARGE SCALE GENOMIC DNA]</scope>
    <source>
        <strain evidence="2">cv. Yunnan</strain>
    </source>
</reference>
<evidence type="ECO:0000313" key="1">
    <source>
        <dbReference type="EMBL" id="KAI3818059.1"/>
    </source>
</evidence>
<comment type="caution">
    <text evidence="1">The sequence shown here is derived from an EMBL/GenBank/DDBJ whole genome shotgun (WGS) entry which is preliminary data.</text>
</comment>
<dbReference type="EMBL" id="CM042021">
    <property type="protein sequence ID" value="KAI3818059.1"/>
    <property type="molecule type" value="Genomic_DNA"/>
</dbReference>
<name>A0ACB9JD09_9ASTR</name>
<organism evidence="1 2">
    <name type="scientific">Smallanthus sonchifolius</name>
    <dbReference type="NCBI Taxonomy" id="185202"/>
    <lineage>
        <taxon>Eukaryota</taxon>
        <taxon>Viridiplantae</taxon>
        <taxon>Streptophyta</taxon>
        <taxon>Embryophyta</taxon>
        <taxon>Tracheophyta</taxon>
        <taxon>Spermatophyta</taxon>
        <taxon>Magnoliopsida</taxon>
        <taxon>eudicotyledons</taxon>
        <taxon>Gunneridae</taxon>
        <taxon>Pentapetalae</taxon>
        <taxon>asterids</taxon>
        <taxon>campanulids</taxon>
        <taxon>Asterales</taxon>
        <taxon>Asteraceae</taxon>
        <taxon>Asteroideae</taxon>
        <taxon>Heliantheae alliance</taxon>
        <taxon>Millerieae</taxon>
        <taxon>Smallanthus</taxon>
    </lineage>
</organism>
<dbReference type="Proteomes" id="UP001056120">
    <property type="component" value="Linkage Group LG04"/>
</dbReference>
<reference evidence="1 2" key="2">
    <citation type="journal article" date="2022" name="Mol. Ecol. Resour.">
        <title>The genomes of chicory, endive, great burdock and yacon provide insights into Asteraceae paleo-polyploidization history and plant inulin production.</title>
        <authorList>
            <person name="Fan W."/>
            <person name="Wang S."/>
            <person name="Wang H."/>
            <person name="Wang A."/>
            <person name="Jiang F."/>
            <person name="Liu H."/>
            <person name="Zhao H."/>
            <person name="Xu D."/>
            <person name="Zhang Y."/>
        </authorList>
    </citation>
    <scope>NUCLEOTIDE SEQUENCE [LARGE SCALE GENOMIC DNA]</scope>
    <source>
        <strain evidence="2">cv. Yunnan</strain>
        <tissue evidence="1">Leaves</tissue>
    </source>
</reference>
<gene>
    <name evidence="1" type="ORF">L1987_11861</name>
</gene>